<evidence type="ECO:0000256" key="1">
    <source>
        <dbReference type="ARBA" id="ARBA00001966"/>
    </source>
</evidence>
<gene>
    <name evidence="8" type="ORF">SAMN04489760_12024</name>
</gene>
<proteinExistence type="predicted"/>
<name>A0A1H7Z3S2_9BACT</name>
<dbReference type="InterPro" id="IPR058240">
    <property type="entry name" value="rSAM_sf"/>
</dbReference>
<organism evidence="8 9">
    <name type="scientific">Syntrophus gentianae</name>
    <dbReference type="NCBI Taxonomy" id="43775"/>
    <lineage>
        <taxon>Bacteria</taxon>
        <taxon>Pseudomonadati</taxon>
        <taxon>Thermodesulfobacteriota</taxon>
        <taxon>Syntrophia</taxon>
        <taxon>Syntrophales</taxon>
        <taxon>Syntrophaceae</taxon>
        <taxon>Syntrophus</taxon>
    </lineage>
</organism>
<accession>A0A1H7Z3S2</accession>
<dbReference type="PANTHER" id="PTHR43409">
    <property type="entry name" value="ANAEROBIC MAGNESIUM-PROTOPORPHYRIN IX MONOMETHYL ESTER CYCLASE-RELATED"/>
    <property type="match status" value="1"/>
</dbReference>
<keyword evidence="3" id="KW-0479">Metal-binding</keyword>
<dbReference type="Gene3D" id="3.80.30.20">
    <property type="entry name" value="tm_1862 like domain"/>
    <property type="match status" value="1"/>
</dbReference>
<dbReference type="InterPro" id="IPR051198">
    <property type="entry name" value="BchE-like"/>
</dbReference>
<dbReference type="EMBL" id="FOBS01000020">
    <property type="protein sequence ID" value="SEM53110.1"/>
    <property type="molecule type" value="Genomic_DNA"/>
</dbReference>
<dbReference type="InterPro" id="IPR007197">
    <property type="entry name" value="rSAM"/>
</dbReference>
<dbReference type="STRING" id="43775.SAMN04489760_12024"/>
<comment type="cofactor">
    <cofactor evidence="1">
        <name>[4Fe-4S] cluster</name>
        <dbReference type="ChEBI" id="CHEBI:49883"/>
    </cofactor>
</comment>
<keyword evidence="4" id="KW-0408">Iron</keyword>
<dbReference type="Proteomes" id="UP000198744">
    <property type="component" value="Unassembled WGS sequence"/>
</dbReference>
<dbReference type="PROSITE" id="PS51918">
    <property type="entry name" value="RADICAL_SAM"/>
    <property type="match status" value="1"/>
</dbReference>
<dbReference type="InterPro" id="IPR034466">
    <property type="entry name" value="Methyltransferase_Class_B"/>
</dbReference>
<dbReference type="SFLD" id="SFLDG01082">
    <property type="entry name" value="B12-binding_domain_containing"/>
    <property type="match status" value="1"/>
</dbReference>
<dbReference type="GO" id="GO:0031419">
    <property type="term" value="F:cobalamin binding"/>
    <property type="evidence" value="ECO:0007669"/>
    <property type="project" value="InterPro"/>
</dbReference>
<evidence type="ECO:0000313" key="9">
    <source>
        <dbReference type="Proteomes" id="UP000198744"/>
    </source>
</evidence>
<dbReference type="CDD" id="cd02068">
    <property type="entry name" value="radical_SAM_B12_BD"/>
    <property type="match status" value="1"/>
</dbReference>
<dbReference type="SFLD" id="SFLDS00029">
    <property type="entry name" value="Radical_SAM"/>
    <property type="match status" value="1"/>
</dbReference>
<reference evidence="8 9" key="1">
    <citation type="submission" date="2016-10" db="EMBL/GenBank/DDBJ databases">
        <authorList>
            <person name="de Groot N.N."/>
        </authorList>
    </citation>
    <scope>NUCLEOTIDE SEQUENCE [LARGE SCALE GENOMIC DNA]</scope>
    <source>
        <strain evidence="8 9">DSM 8423</strain>
    </source>
</reference>
<evidence type="ECO:0000256" key="2">
    <source>
        <dbReference type="ARBA" id="ARBA00022691"/>
    </source>
</evidence>
<dbReference type="Pfam" id="PF02310">
    <property type="entry name" value="B12-binding"/>
    <property type="match status" value="1"/>
</dbReference>
<dbReference type="OrthoDB" id="9762608at2"/>
<dbReference type="GO" id="GO:0046872">
    <property type="term" value="F:metal ion binding"/>
    <property type="evidence" value="ECO:0007669"/>
    <property type="project" value="UniProtKB-KW"/>
</dbReference>
<protein>
    <submittedName>
        <fullName evidence="8">Radical SAM superfamily enzyme YgiQ, UPF0313 family</fullName>
    </submittedName>
</protein>
<dbReference type="GO" id="GO:0005829">
    <property type="term" value="C:cytosol"/>
    <property type="evidence" value="ECO:0007669"/>
    <property type="project" value="TreeGrafter"/>
</dbReference>
<evidence type="ECO:0000256" key="3">
    <source>
        <dbReference type="ARBA" id="ARBA00022723"/>
    </source>
</evidence>
<sequence length="468" mass="52684">MKVWLFNPPSPSSMGYTREGRCTQEAGAWATQWPPISLACAATMLLEDGHEVRIKDYSAVGQNASALYGEIRMDRPDIALWSTGTPTFSFDLKLAGGIKSVSPETRTGVMGTHVSFVPEEAFQEPEIDFVIRHEPEEIIRNLCRKEGAPPGNVAGLSYRDGKNRRICHNPSAPFLDADSIPMPAWDLLDLDPYRLPLKGRKFLMVAPMRGCPYRCSFCTASLYYGESPRYRPVENVLAEVMANVHRHRIREFLVWADTFTLNRRYVQQFCQGLLEKQENLSWTCNSRVDTVDRETLKIMKKAGLWMISYGIESGNNAILKRSGKGITVEQAKDAVSMAKEAGLRVAGHFILGLPGETEETMNETLALALALPLDVAQFYAAVPFPGTRLYEEALSCGWLKTAFGQSQNHASLELPDLPSGRVEAFRRYAYRSFYRRPQVWGNMLSMMEMGAFRDIFLSLKRFSSWTSD</sequence>
<dbReference type="GO" id="GO:0003824">
    <property type="term" value="F:catalytic activity"/>
    <property type="evidence" value="ECO:0007669"/>
    <property type="project" value="InterPro"/>
</dbReference>
<dbReference type="Gene3D" id="3.40.50.280">
    <property type="entry name" value="Cobalamin-binding domain"/>
    <property type="match status" value="1"/>
</dbReference>
<evidence type="ECO:0000313" key="8">
    <source>
        <dbReference type="EMBL" id="SEM53110.1"/>
    </source>
</evidence>
<evidence type="ECO:0000259" key="6">
    <source>
        <dbReference type="PROSITE" id="PS51332"/>
    </source>
</evidence>
<dbReference type="PROSITE" id="PS51332">
    <property type="entry name" value="B12_BINDING"/>
    <property type="match status" value="1"/>
</dbReference>
<dbReference type="InterPro" id="IPR006158">
    <property type="entry name" value="Cobalamin-bd"/>
</dbReference>
<keyword evidence="9" id="KW-1185">Reference proteome</keyword>
<evidence type="ECO:0000256" key="4">
    <source>
        <dbReference type="ARBA" id="ARBA00023004"/>
    </source>
</evidence>
<dbReference type="CDD" id="cd01335">
    <property type="entry name" value="Radical_SAM"/>
    <property type="match status" value="1"/>
</dbReference>
<dbReference type="SFLD" id="SFLDG01123">
    <property type="entry name" value="methyltransferase_(Class_B)"/>
    <property type="match status" value="1"/>
</dbReference>
<evidence type="ECO:0000259" key="7">
    <source>
        <dbReference type="PROSITE" id="PS51918"/>
    </source>
</evidence>
<dbReference type="SMART" id="SM00729">
    <property type="entry name" value="Elp3"/>
    <property type="match status" value="1"/>
</dbReference>
<dbReference type="PANTHER" id="PTHR43409:SF16">
    <property type="entry name" value="SLR0320 PROTEIN"/>
    <property type="match status" value="1"/>
</dbReference>
<evidence type="ECO:0000256" key="5">
    <source>
        <dbReference type="ARBA" id="ARBA00023014"/>
    </source>
</evidence>
<feature type="domain" description="Radical SAM core" evidence="7">
    <location>
        <begin position="197"/>
        <end position="435"/>
    </location>
</feature>
<dbReference type="Pfam" id="PF04055">
    <property type="entry name" value="Radical_SAM"/>
    <property type="match status" value="1"/>
</dbReference>
<dbReference type="SUPFAM" id="SSF102114">
    <property type="entry name" value="Radical SAM enzymes"/>
    <property type="match status" value="1"/>
</dbReference>
<dbReference type="RefSeq" id="WP_093884058.1">
    <property type="nucleotide sequence ID" value="NZ_FOBS01000020.1"/>
</dbReference>
<keyword evidence="2" id="KW-0949">S-adenosyl-L-methionine</keyword>
<keyword evidence="5" id="KW-0411">Iron-sulfur</keyword>
<dbReference type="InterPro" id="IPR023404">
    <property type="entry name" value="rSAM_horseshoe"/>
</dbReference>
<dbReference type="GO" id="GO:0051539">
    <property type="term" value="F:4 iron, 4 sulfur cluster binding"/>
    <property type="evidence" value="ECO:0007669"/>
    <property type="project" value="UniProtKB-KW"/>
</dbReference>
<dbReference type="InterPro" id="IPR006638">
    <property type="entry name" value="Elp3/MiaA/NifB-like_rSAM"/>
</dbReference>
<dbReference type="AlphaFoldDB" id="A0A1H7Z3S2"/>
<feature type="domain" description="B12-binding" evidence="6">
    <location>
        <begin position="21"/>
        <end position="153"/>
    </location>
</feature>